<organism evidence="2 3">
    <name type="scientific">Capillimicrobium parvum</name>
    <dbReference type="NCBI Taxonomy" id="2884022"/>
    <lineage>
        <taxon>Bacteria</taxon>
        <taxon>Bacillati</taxon>
        <taxon>Actinomycetota</taxon>
        <taxon>Thermoleophilia</taxon>
        <taxon>Solirubrobacterales</taxon>
        <taxon>Capillimicrobiaceae</taxon>
        <taxon>Capillimicrobium</taxon>
    </lineage>
</organism>
<feature type="transmembrane region" description="Helical" evidence="1">
    <location>
        <begin position="55"/>
        <end position="76"/>
    </location>
</feature>
<protein>
    <recommendedName>
        <fullName evidence="4">Ferric oxidoreductase domain-containing protein</fullName>
    </recommendedName>
</protein>
<keyword evidence="1" id="KW-0472">Membrane</keyword>
<dbReference type="EMBL" id="CP087164">
    <property type="protein sequence ID" value="UGS38964.1"/>
    <property type="molecule type" value="Genomic_DNA"/>
</dbReference>
<evidence type="ECO:0000313" key="3">
    <source>
        <dbReference type="Proteomes" id="UP001162834"/>
    </source>
</evidence>
<proteinExistence type="predicted"/>
<gene>
    <name evidence="2" type="ORF">DSM104329_05396</name>
</gene>
<feature type="transmembrane region" description="Helical" evidence="1">
    <location>
        <begin position="128"/>
        <end position="147"/>
    </location>
</feature>
<feature type="transmembrane region" description="Helical" evidence="1">
    <location>
        <begin position="12"/>
        <end position="34"/>
    </location>
</feature>
<keyword evidence="3" id="KW-1185">Reference proteome</keyword>
<keyword evidence="1" id="KW-0812">Transmembrane</keyword>
<evidence type="ECO:0008006" key="4">
    <source>
        <dbReference type="Google" id="ProtNLM"/>
    </source>
</evidence>
<feature type="transmembrane region" description="Helical" evidence="1">
    <location>
        <begin position="153"/>
        <end position="172"/>
    </location>
</feature>
<dbReference type="RefSeq" id="WP_259312976.1">
    <property type="nucleotide sequence ID" value="NZ_CP087164.1"/>
</dbReference>
<feature type="transmembrane region" description="Helical" evidence="1">
    <location>
        <begin position="96"/>
        <end position="116"/>
    </location>
</feature>
<sequence>MTGDPLQQVFWLASRSTGIVAIVLLGVSVALGLAMSGRLGRRPGLPAKLKRFHEASTLVTLALIAAHGGLLLGDGFLRPGLEGVLLPFQMGYRPMWTGLGIVGGWLATILGLSFYVRRWIGTKTWRWLHRWTLAVYVLALVHVVGAGTDGRSGWMLALLGALTAPIVFAFTYRMLPRPAPRRLPARA</sequence>
<keyword evidence="1" id="KW-1133">Transmembrane helix</keyword>
<accession>A0A9E6Y2E9</accession>
<dbReference type="AlphaFoldDB" id="A0A9E6Y2E9"/>
<name>A0A9E6Y2E9_9ACTN</name>
<evidence type="ECO:0000256" key="1">
    <source>
        <dbReference type="SAM" id="Phobius"/>
    </source>
</evidence>
<reference evidence="2" key="1">
    <citation type="journal article" date="2022" name="Int. J. Syst. Evol. Microbiol.">
        <title>Pseudomonas aegrilactucae sp. nov. and Pseudomonas morbosilactucae sp. nov., pathogens causing bacterial rot of lettuce in Japan.</title>
        <authorList>
            <person name="Sawada H."/>
            <person name="Fujikawa T."/>
            <person name="Satou M."/>
        </authorList>
    </citation>
    <scope>NUCLEOTIDE SEQUENCE</scope>
    <source>
        <strain evidence="2">0166_1</strain>
    </source>
</reference>
<evidence type="ECO:0000313" key="2">
    <source>
        <dbReference type="EMBL" id="UGS38964.1"/>
    </source>
</evidence>
<dbReference type="Proteomes" id="UP001162834">
    <property type="component" value="Chromosome"/>
</dbReference>
<dbReference type="KEGG" id="sbae:DSM104329_05396"/>